<dbReference type="Gene3D" id="1.10.10.10">
    <property type="entry name" value="Winged helix-like DNA-binding domain superfamily/Winged helix DNA-binding domain"/>
    <property type="match status" value="1"/>
</dbReference>
<dbReference type="Proteomes" id="UP000272400">
    <property type="component" value="Unassembled WGS sequence"/>
</dbReference>
<dbReference type="GO" id="GO:0006950">
    <property type="term" value="P:response to stress"/>
    <property type="evidence" value="ECO:0007669"/>
    <property type="project" value="TreeGrafter"/>
</dbReference>
<reference evidence="2 3" key="1">
    <citation type="submission" date="2018-11" db="EMBL/GenBank/DDBJ databases">
        <title>Sequencing the genomes of 1000 actinobacteria strains.</title>
        <authorList>
            <person name="Klenk H.-P."/>
        </authorList>
    </citation>
    <scope>NUCLEOTIDE SEQUENCE [LARGE SCALE GENOMIC DNA]</scope>
    <source>
        <strain evidence="2 3">DSM 44254</strain>
    </source>
</reference>
<name>A0A3N1D5F7_9ACTN</name>
<feature type="domain" description="HTH marR-type" evidence="1">
    <location>
        <begin position="1"/>
        <end position="152"/>
    </location>
</feature>
<dbReference type="AlphaFoldDB" id="A0A3N1D5F7"/>
<proteinExistence type="predicted"/>
<dbReference type="InterPro" id="IPR039422">
    <property type="entry name" value="MarR/SlyA-like"/>
</dbReference>
<dbReference type="PROSITE" id="PS50995">
    <property type="entry name" value="HTH_MARR_2"/>
    <property type="match status" value="1"/>
</dbReference>
<dbReference type="PANTHER" id="PTHR33164:SF99">
    <property type="entry name" value="MARR FAMILY REGULATORY PROTEIN"/>
    <property type="match status" value="1"/>
</dbReference>
<dbReference type="Pfam" id="PF01047">
    <property type="entry name" value="MarR"/>
    <property type="match status" value="1"/>
</dbReference>
<dbReference type="PRINTS" id="PR00598">
    <property type="entry name" value="HTHMARR"/>
</dbReference>
<evidence type="ECO:0000313" key="2">
    <source>
        <dbReference type="EMBL" id="ROO88308.1"/>
    </source>
</evidence>
<evidence type="ECO:0000259" key="1">
    <source>
        <dbReference type="PROSITE" id="PS50995"/>
    </source>
</evidence>
<dbReference type="InterPro" id="IPR036390">
    <property type="entry name" value="WH_DNA-bd_sf"/>
</dbReference>
<dbReference type="SMART" id="SM00347">
    <property type="entry name" value="HTH_MARR"/>
    <property type="match status" value="1"/>
</dbReference>
<protein>
    <submittedName>
        <fullName evidence="2">DNA-binding MarR family transcriptional regulator</fullName>
    </submittedName>
</protein>
<evidence type="ECO:0000313" key="3">
    <source>
        <dbReference type="Proteomes" id="UP000272400"/>
    </source>
</evidence>
<dbReference type="GO" id="GO:0003677">
    <property type="term" value="F:DNA binding"/>
    <property type="evidence" value="ECO:0007669"/>
    <property type="project" value="UniProtKB-KW"/>
</dbReference>
<keyword evidence="3" id="KW-1185">Reference proteome</keyword>
<gene>
    <name evidence="2" type="ORF">EDD29_5971</name>
</gene>
<organism evidence="2 3">
    <name type="scientific">Actinocorallia herbida</name>
    <dbReference type="NCBI Taxonomy" id="58109"/>
    <lineage>
        <taxon>Bacteria</taxon>
        <taxon>Bacillati</taxon>
        <taxon>Actinomycetota</taxon>
        <taxon>Actinomycetes</taxon>
        <taxon>Streptosporangiales</taxon>
        <taxon>Thermomonosporaceae</taxon>
        <taxon>Actinocorallia</taxon>
    </lineage>
</organism>
<dbReference type="EMBL" id="RJKE01000001">
    <property type="protein sequence ID" value="ROO88308.1"/>
    <property type="molecule type" value="Genomic_DNA"/>
</dbReference>
<accession>A0A3N1D5F7</accession>
<dbReference type="PANTHER" id="PTHR33164">
    <property type="entry name" value="TRANSCRIPTIONAL REGULATOR, MARR FAMILY"/>
    <property type="match status" value="1"/>
</dbReference>
<dbReference type="GO" id="GO:0003700">
    <property type="term" value="F:DNA-binding transcription factor activity"/>
    <property type="evidence" value="ECO:0007669"/>
    <property type="project" value="InterPro"/>
</dbReference>
<sequence>MSSKLETMTRWLSDQEQRAWRGLMDLHAELWSAVARDLQANSGLSQGDYAILACLSEAPGRRQRVTELAQTIRWERSRLSHQLSRMEKRGLVVRTECPEDARGAFAEITPDGLTVITAAAPEHVASVRRHLFDALTPEQVEALAEISAAVLDGLRQSSSAGMNGST</sequence>
<keyword evidence="2" id="KW-0238">DNA-binding</keyword>
<dbReference type="SUPFAM" id="SSF46785">
    <property type="entry name" value="Winged helix' DNA-binding domain"/>
    <property type="match status" value="1"/>
</dbReference>
<dbReference type="InterPro" id="IPR000835">
    <property type="entry name" value="HTH_MarR-typ"/>
</dbReference>
<dbReference type="InterPro" id="IPR036388">
    <property type="entry name" value="WH-like_DNA-bd_sf"/>
</dbReference>
<comment type="caution">
    <text evidence="2">The sequence shown here is derived from an EMBL/GenBank/DDBJ whole genome shotgun (WGS) entry which is preliminary data.</text>
</comment>